<dbReference type="AlphaFoldDB" id="A0A1I1DM98"/>
<dbReference type="Pfam" id="PF18545">
    <property type="entry name" value="HalOD1"/>
    <property type="match status" value="1"/>
</dbReference>
<feature type="domain" description="Halobacterial output" evidence="1">
    <location>
        <begin position="7"/>
        <end position="75"/>
    </location>
</feature>
<evidence type="ECO:0000313" key="3">
    <source>
        <dbReference type="Proteomes" id="UP000199161"/>
    </source>
</evidence>
<dbReference type="Proteomes" id="UP000199161">
    <property type="component" value="Unassembled WGS sequence"/>
</dbReference>
<dbReference type="InterPro" id="IPR040624">
    <property type="entry name" value="HalOD1"/>
</dbReference>
<gene>
    <name evidence="2" type="ORF">SAMN05444422_101803</name>
</gene>
<reference evidence="3" key="1">
    <citation type="submission" date="2016-10" db="EMBL/GenBank/DDBJ databases">
        <authorList>
            <person name="Varghese N."/>
            <person name="Submissions S."/>
        </authorList>
    </citation>
    <scope>NUCLEOTIDE SEQUENCE [LARGE SCALE GENOMIC DNA]</scope>
    <source>
        <strain evidence="3">DSM 13078</strain>
    </source>
</reference>
<evidence type="ECO:0000259" key="1">
    <source>
        <dbReference type="Pfam" id="PF18545"/>
    </source>
</evidence>
<evidence type="ECO:0000313" key="2">
    <source>
        <dbReference type="EMBL" id="SFB76021.1"/>
    </source>
</evidence>
<accession>A0A1I1DM98</accession>
<dbReference type="EMBL" id="FOKW01000001">
    <property type="protein sequence ID" value="SFB76021.1"/>
    <property type="molecule type" value="Genomic_DNA"/>
</dbReference>
<sequence length="83" mass="8867">MWGQREEDTPVYAVVSAVADVTGDDPCDLPPLARVIDPDALNALFSSDSASEDTVVRFQYVGHTVVVTGAGDVEVLTEAEKEE</sequence>
<name>A0A1I1DM98_NATHA</name>
<protein>
    <recommendedName>
        <fullName evidence="1">Halobacterial output domain-containing protein</fullName>
    </recommendedName>
</protein>
<dbReference type="OrthoDB" id="271604at2157"/>
<organism evidence="2 3">
    <name type="scientific">Natronobacterium haloterrestre</name>
    <name type="common">Halobiforma haloterrestris</name>
    <dbReference type="NCBI Taxonomy" id="148448"/>
    <lineage>
        <taxon>Archaea</taxon>
        <taxon>Methanobacteriati</taxon>
        <taxon>Methanobacteriota</taxon>
        <taxon>Stenosarchaea group</taxon>
        <taxon>Halobacteria</taxon>
        <taxon>Halobacteriales</taxon>
        <taxon>Natrialbaceae</taxon>
        <taxon>Natronobacterium</taxon>
    </lineage>
</organism>
<proteinExistence type="predicted"/>
<keyword evidence="3" id="KW-1185">Reference proteome</keyword>